<dbReference type="PANTHER" id="PTHR13090">
    <property type="entry name" value="ARGININE-HYDROXYLASE NDUFAF5, MITOCHONDRIAL"/>
    <property type="match status" value="1"/>
</dbReference>
<dbReference type="PANTHER" id="PTHR13090:SF1">
    <property type="entry name" value="ARGININE-HYDROXYLASE NDUFAF5, MITOCHONDRIAL"/>
    <property type="match status" value="1"/>
</dbReference>
<gene>
    <name evidence="4" type="ORF">GCM10007853_01560</name>
</gene>
<evidence type="ECO:0000256" key="3">
    <source>
        <dbReference type="SAM" id="MobiDB-lite"/>
    </source>
</evidence>
<proteinExistence type="predicted"/>
<dbReference type="EMBL" id="BSNK01000001">
    <property type="protein sequence ID" value="GLQ22282.1"/>
    <property type="molecule type" value="Genomic_DNA"/>
</dbReference>
<reference evidence="4" key="1">
    <citation type="journal article" date="2014" name="Int. J. Syst. Evol. Microbiol.">
        <title>Complete genome of a new Firmicutes species belonging to the dominant human colonic microbiota ('Ruminococcus bicirculans') reveals two chromosomes and a selective capacity to utilize plant glucans.</title>
        <authorList>
            <consortium name="NISC Comparative Sequencing Program"/>
            <person name="Wegmann U."/>
            <person name="Louis P."/>
            <person name="Goesmann A."/>
            <person name="Henrissat B."/>
            <person name="Duncan S.H."/>
            <person name="Flint H.J."/>
        </authorList>
    </citation>
    <scope>NUCLEOTIDE SEQUENCE</scope>
    <source>
        <strain evidence="4">NBRC 108219</strain>
    </source>
</reference>
<dbReference type="SUPFAM" id="SSF53335">
    <property type="entry name" value="S-adenosyl-L-methionine-dependent methyltransferases"/>
    <property type="match status" value="1"/>
</dbReference>
<dbReference type="RefSeq" id="WP_284386604.1">
    <property type="nucleotide sequence ID" value="NZ_BSNK01000001.1"/>
</dbReference>
<dbReference type="GO" id="GO:0032259">
    <property type="term" value="P:methylation"/>
    <property type="evidence" value="ECO:0007669"/>
    <property type="project" value="UniProtKB-KW"/>
</dbReference>
<protein>
    <submittedName>
        <fullName evidence="4">Methyltransferase</fullName>
    </submittedName>
</protein>
<feature type="region of interest" description="Disordered" evidence="3">
    <location>
        <begin position="253"/>
        <end position="281"/>
    </location>
</feature>
<comment type="caution">
    <text evidence="4">The sequence shown here is derived from an EMBL/GenBank/DDBJ whole genome shotgun (WGS) entry which is preliminary data.</text>
</comment>
<keyword evidence="5" id="KW-1185">Reference proteome</keyword>
<evidence type="ECO:0000313" key="5">
    <source>
        <dbReference type="Proteomes" id="UP001161391"/>
    </source>
</evidence>
<dbReference type="InterPro" id="IPR050602">
    <property type="entry name" value="Malonyl-ACP_OMT"/>
</dbReference>
<keyword evidence="1 4" id="KW-0489">Methyltransferase</keyword>
<dbReference type="Proteomes" id="UP001161391">
    <property type="component" value="Unassembled WGS sequence"/>
</dbReference>
<dbReference type="GO" id="GO:0008168">
    <property type="term" value="F:methyltransferase activity"/>
    <property type="evidence" value="ECO:0007669"/>
    <property type="project" value="UniProtKB-KW"/>
</dbReference>
<dbReference type="Gene3D" id="3.40.50.150">
    <property type="entry name" value="Vaccinia Virus protein VP39"/>
    <property type="match status" value="1"/>
</dbReference>
<keyword evidence="2" id="KW-0808">Transferase</keyword>
<sequence length="281" mass="31054">MSGSQDKGPPVTLFDETTQSLRVARARRRQAKVTPFLLDRVIDDLSDRVQDVNRTFTRACLIGPFDWREQITAYLPAAKQFETFDHLEAPGGKDYDLVISLLHIQSLNTVGGWMQAARAMLVPDGLFLACLIGGTSLAELRHALYAIDTEARGAPTPRIHPMIEVRAAAQLLGHAGLAIPVTDSDRFTVHYRKIETLAGDLRDLGLTNALTDRDKRISPRLRGDIETALRPAKGEPMAVSWEIVWMTGWAPHESQQKPLKPGSAKMGLNDALKSIRDGQKS</sequence>
<dbReference type="InterPro" id="IPR029063">
    <property type="entry name" value="SAM-dependent_MTases_sf"/>
</dbReference>
<evidence type="ECO:0000256" key="2">
    <source>
        <dbReference type="ARBA" id="ARBA00022679"/>
    </source>
</evidence>
<evidence type="ECO:0000256" key="1">
    <source>
        <dbReference type="ARBA" id="ARBA00022603"/>
    </source>
</evidence>
<name>A0ABQ5V7N3_9PROT</name>
<organism evidence="4 5">
    <name type="scientific">Algimonas ampicilliniresistens</name>
    <dbReference type="NCBI Taxonomy" id="1298735"/>
    <lineage>
        <taxon>Bacteria</taxon>
        <taxon>Pseudomonadati</taxon>
        <taxon>Pseudomonadota</taxon>
        <taxon>Alphaproteobacteria</taxon>
        <taxon>Maricaulales</taxon>
        <taxon>Robiginitomaculaceae</taxon>
        <taxon>Algimonas</taxon>
    </lineage>
</organism>
<accession>A0ABQ5V7N3</accession>
<evidence type="ECO:0000313" key="4">
    <source>
        <dbReference type="EMBL" id="GLQ22282.1"/>
    </source>
</evidence>
<reference evidence="4" key="2">
    <citation type="submission" date="2023-01" db="EMBL/GenBank/DDBJ databases">
        <title>Draft genome sequence of Algimonas ampicilliniresistens strain NBRC 108219.</title>
        <authorList>
            <person name="Sun Q."/>
            <person name="Mori K."/>
        </authorList>
    </citation>
    <scope>NUCLEOTIDE SEQUENCE</scope>
    <source>
        <strain evidence="4">NBRC 108219</strain>
    </source>
</reference>